<dbReference type="AlphaFoldDB" id="A0A5B0LQW4"/>
<comment type="caution">
    <text evidence="2">The sequence shown here is derived from an EMBL/GenBank/DDBJ whole genome shotgun (WGS) entry which is preliminary data.</text>
</comment>
<sequence length="132" mass="13941">MPKNPPRGALPGAQAPRPLGEMMGKVLSAALTGAAMLAPWLPTGGPPKQPEGLFLARPGETARPKIPNRIRPARTSITKAEPEKPPHPGAPTSRRAQEDLEKARLGALSSKVEPPTLVASQERTLPILTKMA</sequence>
<evidence type="ECO:0000313" key="5">
    <source>
        <dbReference type="Proteomes" id="UP000325313"/>
    </source>
</evidence>
<evidence type="ECO:0000313" key="4">
    <source>
        <dbReference type="Proteomes" id="UP000324748"/>
    </source>
</evidence>
<name>A0A5B0LQW4_PUCGR</name>
<accession>A0A5B0LQW4</accession>
<keyword evidence="4" id="KW-1185">Reference proteome</keyword>
<evidence type="ECO:0000313" key="3">
    <source>
        <dbReference type="EMBL" id="KAA1137837.1"/>
    </source>
</evidence>
<reference evidence="4 5" key="1">
    <citation type="submission" date="2019-05" db="EMBL/GenBank/DDBJ databases">
        <title>Emergence of the Ug99 lineage of the wheat stem rust pathogen through somatic hybridization.</title>
        <authorList>
            <person name="Li F."/>
            <person name="Upadhyaya N.M."/>
            <person name="Sperschneider J."/>
            <person name="Matny O."/>
            <person name="Nguyen-Phuc H."/>
            <person name="Mago R."/>
            <person name="Raley C."/>
            <person name="Miller M.E."/>
            <person name="Silverstein K.A.T."/>
            <person name="Henningsen E."/>
            <person name="Hirsch C.D."/>
            <person name="Visser B."/>
            <person name="Pretorius Z.A."/>
            <person name="Steffenson B.J."/>
            <person name="Schwessinger B."/>
            <person name="Dodds P.N."/>
            <person name="Figueroa M."/>
        </authorList>
    </citation>
    <scope>NUCLEOTIDE SEQUENCE [LARGE SCALE GENOMIC DNA]</scope>
    <source>
        <strain evidence="2">21-0</strain>
        <strain evidence="3 5">Ug99</strain>
    </source>
</reference>
<dbReference type="Proteomes" id="UP000324748">
    <property type="component" value="Unassembled WGS sequence"/>
</dbReference>
<evidence type="ECO:0000313" key="2">
    <source>
        <dbReference type="EMBL" id="KAA1067387.1"/>
    </source>
</evidence>
<organism evidence="2 4">
    <name type="scientific">Puccinia graminis f. sp. tritici</name>
    <dbReference type="NCBI Taxonomy" id="56615"/>
    <lineage>
        <taxon>Eukaryota</taxon>
        <taxon>Fungi</taxon>
        <taxon>Dikarya</taxon>
        <taxon>Basidiomycota</taxon>
        <taxon>Pucciniomycotina</taxon>
        <taxon>Pucciniomycetes</taxon>
        <taxon>Pucciniales</taxon>
        <taxon>Pucciniaceae</taxon>
        <taxon>Puccinia</taxon>
    </lineage>
</organism>
<dbReference type="EMBL" id="VSWC01000184">
    <property type="protein sequence ID" value="KAA1067387.1"/>
    <property type="molecule type" value="Genomic_DNA"/>
</dbReference>
<protein>
    <submittedName>
        <fullName evidence="2">Uncharacterized protein</fullName>
    </submittedName>
</protein>
<dbReference type="Proteomes" id="UP000325313">
    <property type="component" value="Unassembled WGS sequence"/>
</dbReference>
<dbReference type="EMBL" id="VDEP01000005">
    <property type="protein sequence ID" value="KAA1137837.1"/>
    <property type="molecule type" value="Genomic_DNA"/>
</dbReference>
<proteinExistence type="predicted"/>
<gene>
    <name evidence="2" type="ORF">PGT21_003561</name>
    <name evidence="3" type="ORF">PGTUg99_023834</name>
</gene>
<feature type="region of interest" description="Disordered" evidence="1">
    <location>
        <begin position="41"/>
        <end position="99"/>
    </location>
</feature>
<dbReference type="OrthoDB" id="10532691at2759"/>
<evidence type="ECO:0000256" key="1">
    <source>
        <dbReference type="SAM" id="MobiDB-lite"/>
    </source>
</evidence>